<feature type="compositionally biased region" description="Polar residues" evidence="1">
    <location>
        <begin position="1"/>
        <end position="17"/>
    </location>
</feature>
<dbReference type="AlphaFoldDB" id="A0A8H7QNU3"/>
<gene>
    <name evidence="2" type="ORF">INT47_012930</name>
</gene>
<evidence type="ECO:0000313" key="2">
    <source>
        <dbReference type="EMBL" id="KAG2195709.1"/>
    </source>
</evidence>
<feature type="compositionally biased region" description="Acidic residues" evidence="1">
    <location>
        <begin position="99"/>
        <end position="115"/>
    </location>
</feature>
<proteinExistence type="predicted"/>
<evidence type="ECO:0000313" key="3">
    <source>
        <dbReference type="Proteomes" id="UP000603453"/>
    </source>
</evidence>
<accession>A0A8H7QNU3</accession>
<evidence type="ECO:0000256" key="1">
    <source>
        <dbReference type="SAM" id="MobiDB-lite"/>
    </source>
</evidence>
<keyword evidence="3" id="KW-1185">Reference proteome</keyword>
<dbReference type="Proteomes" id="UP000603453">
    <property type="component" value="Unassembled WGS sequence"/>
</dbReference>
<reference evidence="2" key="1">
    <citation type="submission" date="2020-12" db="EMBL/GenBank/DDBJ databases">
        <title>Metabolic potential, ecology and presence of endohyphal bacteria is reflected in genomic diversity of Mucoromycotina.</title>
        <authorList>
            <person name="Muszewska A."/>
            <person name="Okrasinska A."/>
            <person name="Steczkiewicz K."/>
            <person name="Drgas O."/>
            <person name="Orlowska M."/>
            <person name="Perlinska-Lenart U."/>
            <person name="Aleksandrzak-Piekarczyk T."/>
            <person name="Szatraj K."/>
            <person name="Zielenkiewicz U."/>
            <person name="Pilsyk S."/>
            <person name="Malc E."/>
            <person name="Mieczkowski P."/>
            <person name="Kruszewska J.S."/>
            <person name="Biernat P."/>
            <person name="Pawlowska J."/>
        </authorList>
    </citation>
    <scope>NUCLEOTIDE SEQUENCE</scope>
    <source>
        <strain evidence="2">WA0000017839</strain>
    </source>
</reference>
<feature type="region of interest" description="Disordered" evidence="1">
    <location>
        <begin position="95"/>
        <end position="129"/>
    </location>
</feature>
<name>A0A8H7QNU3_9FUNG</name>
<organism evidence="2 3">
    <name type="scientific">Mucor saturninus</name>
    <dbReference type="NCBI Taxonomy" id="64648"/>
    <lineage>
        <taxon>Eukaryota</taxon>
        <taxon>Fungi</taxon>
        <taxon>Fungi incertae sedis</taxon>
        <taxon>Mucoromycota</taxon>
        <taxon>Mucoromycotina</taxon>
        <taxon>Mucoromycetes</taxon>
        <taxon>Mucorales</taxon>
        <taxon>Mucorineae</taxon>
        <taxon>Mucoraceae</taxon>
        <taxon>Mucor</taxon>
    </lineage>
</organism>
<feature type="region of interest" description="Disordered" evidence="1">
    <location>
        <begin position="1"/>
        <end position="23"/>
    </location>
</feature>
<sequence length="202" mass="22179">MSSSAVPIYQSFNTSHLPPTPACSSIEKAQVRDLSTVQGSSSHYGSLSTTSAPYFETLKEARPATPSQTTISSNNHDESLYLLWTQALLRERGFTDEKKEDEEEEDETKEDDDSSVSDMSSVSSEEEDKINIDHYIAEKRKLFSPAPSSLHAYSHRASMVSHYSSVASQSPALTTTALVGEEGTSPRSIISSFFRTCFSSCL</sequence>
<dbReference type="OrthoDB" id="2259008at2759"/>
<protein>
    <submittedName>
        <fullName evidence="2">Uncharacterized protein</fullName>
    </submittedName>
</protein>
<dbReference type="EMBL" id="JAEPRD010000164">
    <property type="protein sequence ID" value="KAG2195709.1"/>
    <property type="molecule type" value="Genomic_DNA"/>
</dbReference>
<comment type="caution">
    <text evidence="2">The sequence shown here is derived from an EMBL/GenBank/DDBJ whole genome shotgun (WGS) entry which is preliminary data.</text>
</comment>